<dbReference type="Gene3D" id="1.10.1200.10">
    <property type="entry name" value="ACP-like"/>
    <property type="match status" value="1"/>
</dbReference>
<evidence type="ECO:0000313" key="6">
    <source>
        <dbReference type="Proteomes" id="UP001212152"/>
    </source>
</evidence>
<keyword evidence="2" id="KW-0597">Phosphoprotein</keyword>
<dbReference type="InterPro" id="IPR009081">
    <property type="entry name" value="PP-bd_ACP"/>
</dbReference>
<sequence length="187" mass="20493">MMPSKFVLLDAFPRNVNGKTDRKRLVEMDVPLTQGPLRNNAERTLADIWAPILQRTVETMDANVSVFPLGADSMSVLRLSSAAKKAGFDITPADIFRSPTISKLAITGQAAGAPLTMAKAAEPSFAEEDVKYIYPLSPLQSGMVPALMRNPSKYLTYQVWELQGSSIPTRVQKAFDTLIAAHDILRT</sequence>
<name>A0AAD5TJP5_9FUNG</name>
<dbReference type="EMBL" id="JADGJQ010000032">
    <property type="protein sequence ID" value="KAJ3177577.1"/>
    <property type="molecule type" value="Genomic_DNA"/>
</dbReference>
<organism evidence="5 6">
    <name type="scientific">Geranomyces variabilis</name>
    <dbReference type="NCBI Taxonomy" id="109894"/>
    <lineage>
        <taxon>Eukaryota</taxon>
        <taxon>Fungi</taxon>
        <taxon>Fungi incertae sedis</taxon>
        <taxon>Chytridiomycota</taxon>
        <taxon>Chytridiomycota incertae sedis</taxon>
        <taxon>Chytridiomycetes</taxon>
        <taxon>Spizellomycetales</taxon>
        <taxon>Powellomycetaceae</taxon>
        <taxon>Geranomyces</taxon>
    </lineage>
</organism>
<feature type="domain" description="Carrier" evidence="4">
    <location>
        <begin position="36"/>
        <end position="112"/>
    </location>
</feature>
<dbReference type="Gene3D" id="3.30.300.30">
    <property type="match status" value="1"/>
</dbReference>
<evidence type="ECO:0000256" key="2">
    <source>
        <dbReference type="ARBA" id="ARBA00022553"/>
    </source>
</evidence>
<dbReference type="GO" id="GO:0016874">
    <property type="term" value="F:ligase activity"/>
    <property type="evidence" value="ECO:0007669"/>
    <property type="project" value="UniProtKB-KW"/>
</dbReference>
<dbReference type="Gene3D" id="3.30.559.10">
    <property type="entry name" value="Chloramphenicol acetyltransferase-like domain"/>
    <property type="match status" value="1"/>
</dbReference>
<dbReference type="Pfam" id="PF00550">
    <property type="entry name" value="PP-binding"/>
    <property type="match status" value="1"/>
</dbReference>
<keyword evidence="3" id="KW-0436">Ligase</keyword>
<dbReference type="InterPro" id="IPR036736">
    <property type="entry name" value="ACP-like_sf"/>
</dbReference>
<evidence type="ECO:0000259" key="4">
    <source>
        <dbReference type="PROSITE" id="PS50075"/>
    </source>
</evidence>
<proteinExistence type="predicted"/>
<dbReference type="GO" id="GO:0043041">
    <property type="term" value="P:amino acid activation for nonribosomal peptide biosynthetic process"/>
    <property type="evidence" value="ECO:0007669"/>
    <property type="project" value="TreeGrafter"/>
</dbReference>
<reference evidence="5" key="1">
    <citation type="submission" date="2020-05" db="EMBL/GenBank/DDBJ databases">
        <title>Phylogenomic resolution of chytrid fungi.</title>
        <authorList>
            <person name="Stajich J.E."/>
            <person name="Amses K."/>
            <person name="Simmons R."/>
            <person name="Seto K."/>
            <person name="Myers J."/>
            <person name="Bonds A."/>
            <person name="Quandt C.A."/>
            <person name="Barry K."/>
            <person name="Liu P."/>
            <person name="Grigoriev I."/>
            <person name="Longcore J.E."/>
            <person name="James T.Y."/>
        </authorList>
    </citation>
    <scope>NUCLEOTIDE SEQUENCE</scope>
    <source>
        <strain evidence="5">JEL0379</strain>
    </source>
</reference>
<evidence type="ECO:0000256" key="1">
    <source>
        <dbReference type="ARBA" id="ARBA00022450"/>
    </source>
</evidence>
<evidence type="ECO:0000313" key="5">
    <source>
        <dbReference type="EMBL" id="KAJ3177577.1"/>
    </source>
</evidence>
<gene>
    <name evidence="5" type="ORF">HDU87_004330</name>
</gene>
<dbReference type="PANTHER" id="PTHR45527">
    <property type="entry name" value="NONRIBOSOMAL PEPTIDE SYNTHETASE"/>
    <property type="match status" value="1"/>
</dbReference>
<dbReference type="SUPFAM" id="SSF47336">
    <property type="entry name" value="ACP-like"/>
    <property type="match status" value="1"/>
</dbReference>
<dbReference type="InterPro" id="IPR045851">
    <property type="entry name" value="AMP-bd_C_sf"/>
</dbReference>
<dbReference type="SUPFAM" id="SSF52777">
    <property type="entry name" value="CoA-dependent acyltransferases"/>
    <property type="match status" value="1"/>
</dbReference>
<protein>
    <recommendedName>
        <fullName evidence="4">Carrier domain-containing protein</fullName>
    </recommendedName>
</protein>
<dbReference type="PANTHER" id="PTHR45527:SF1">
    <property type="entry name" value="FATTY ACID SYNTHASE"/>
    <property type="match status" value="1"/>
</dbReference>
<dbReference type="GO" id="GO:0031177">
    <property type="term" value="F:phosphopantetheine binding"/>
    <property type="evidence" value="ECO:0007669"/>
    <property type="project" value="TreeGrafter"/>
</dbReference>
<dbReference type="GO" id="GO:0005737">
    <property type="term" value="C:cytoplasm"/>
    <property type="evidence" value="ECO:0007669"/>
    <property type="project" value="TreeGrafter"/>
</dbReference>
<dbReference type="AlphaFoldDB" id="A0AAD5TJP5"/>
<accession>A0AAD5TJP5</accession>
<dbReference type="SUPFAM" id="SSF56801">
    <property type="entry name" value="Acetyl-CoA synthetase-like"/>
    <property type="match status" value="1"/>
</dbReference>
<dbReference type="PROSITE" id="PS50075">
    <property type="entry name" value="CARRIER"/>
    <property type="match status" value="1"/>
</dbReference>
<dbReference type="GO" id="GO:0044550">
    <property type="term" value="P:secondary metabolite biosynthetic process"/>
    <property type="evidence" value="ECO:0007669"/>
    <property type="project" value="TreeGrafter"/>
</dbReference>
<keyword evidence="6" id="KW-1185">Reference proteome</keyword>
<dbReference type="InterPro" id="IPR023213">
    <property type="entry name" value="CAT-like_dom_sf"/>
</dbReference>
<comment type="caution">
    <text evidence="5">The sequence shown here is derived from an EMBL/GenBank/DDBJ whole genome shotgun (WGS) entry which is preliminary data.</text>
</comment>
<evidence type="ECO:0000256" key="3">
    <source>
        <dbReference type="ARBA" id="ARBA00022598"/>
    </source>
</evidence>
<keyword evidence="1" id="KW-0596">Phosphopantetheine</keyword>
<dbReference type="Proteomes" id="UP001212152">
    <property type="component" value="Unassembled WGS sequence"/>
</dbReference>